<dbReference type="AlphaFoldDB" id="J9DUD9"/>
<dbReference type="VEuPathDB" id="MicrosporidiaDB:EDEG_04169"/>
<organism evidence="1 2">
    <name type="scientific">Edhazardia aedis (strain USNM 41457)</name>
    <name type="common">Microsporidian parasite</name>
    <dbReference type="NCBI Taxonomy" id="1003232"/>
    <lineage>
        <taxon>Eukaryota</taxon>
        <taxon>Fungi</taxon>
        <taxon>Fungi incertae sedis</taxon>
        <taxon>Microsporidia</taxon>
        <taxon>Edhazardia</taxon>
    </lineage>
</organism>
<sequence>MNQWGIKIPSILIDPITCCFTDDPKKCTSFPNKATIDRKTIIKSFMGGSRRNPLIGTNLYKMENYPSAEKLQRAWKRLAMRLTVDFRDYVEYKEKEQLLMCKYFLSEMNPDHIFDFYVEVAWKHEEI</sequence>
<gene>
    <name evidence="1" type="ORF">EDEG_04169</name>
</gene>
<dbReference type="HOGENOM" id="CLU_1970531_0_0_1"/>
<evidence type="ECO:0000313" key="2">
    <source>
        <dbReference type="Proteomes" id="UP000003163"/>
    </source>
</evidence>
<dbReference type="InParanoid" id="J9DUD9"/>
<name>J9DUD9_EDHAE</name>
<proteinExistence type="predicted"/>
<evidence type="ECO:0000313" key="1">
    <source>
        <dbReference type="EMBL" id="EJW04912.1"/>
    </source>
</evidence>
<keyword evidence="2" id="KW-1185">Reference proteome</keyword>
<comment type="caution">
    <text evidence="1">The sequence shown here is derived from an EMBL/GenBank/DDBJ whole genome shotgun (WGS) entry which is preliminary data.</text>
</comment>
<accession>J9DUD9</accession>
<protein>
    <submittedName>
        <fullName evidence="1">Uncharacterized protein</fullName>
    </submittedName>
</protein>
<reference evidence="1 2" key="1">
    <citation type="submission" date="2011-08" db="EMBL/GenBank/DDBJ databases">
        <authorList>
            <person name="Liu Z.J."/>
            <person name="Shi F.L."/>
            <person name="Lu J.Q."/>
            <person name="Li M."/>
            <person name="Wang Z.L."/>
        </authorList>
    </citation>
    <scope>NUCLEOTIDE SEQUENCE [LARGE SCALE GENOMIC DNA]</scope>
    <source>
        <strain evidence="1 2">USNM 41457</strain>
    </source>
</reference>
<reference evidence="2" key="2">
    <citation type="submission" date="2015-07" db="EMBL/GenBank/DDBJ databases">
        <title>Contrasting host-pathogen interactions and genome evolution in two generalist and specialist microsporidian pathogens of mosquitoes.</title>
        <authorList>
            <consortium name="The Broad Institute Genomics Platform"/>
            <consortium name="The Broad Institute Genome Sequencing Center for Infectious Disease"/>
            <person name="Cuomo C.A."/>
            <person name="Sanscrainte N.D."/>
            <person name="Goldberg J.M."/>
            <person name="Heiman D."/>
            <person name="Young S."/>
            <person name="Zeng Q."/>
            <person name="Becnel J.J."/>
            <person name="Birren B.W."/>
        </authorList>
    </citation>
    <scope>NUCLEOTIDE SEQUENCE [LARGE SCALE GENOMIC DNA]</scope>
    <source>
        <strain evidence="2">USNM 41457</strain>
    </source>
</reference>
<dbReference type="Proteomes" id="UP000003163">
    <property type="component" value="Unassembled WGS sequence"/>
</dbReference>
<dbReference type="EMBL" id="AFBI03000508">
    <property type="protein sequence ID" value="EJW04912.1"/>
    <property type="molecule type" value="Genomic_DNA"/>
</dbReference>